<dbReference type="OrthoDB" id="5090168at2759"/>
<dbReference type="AlphaFoldDB" id="A0A1G4AVA7"/>
<feature type="compositionally biased region" description="Basic residues" evidence="1">
    <location>
        <begin position="80"/>
        <end position="96"/>
    </location>
</feature>
<dbReference type="RefSeq" id="XP_022470209.1">
    <property type="nucleotide sequence ID" value="XM_022623302.1"/>
</dbReference>
<name>A0A1G4AVA7_9PEZI</name>
<feature type="non-terminal residue" evidence="2">
    <location>
        <position position="1"/>
    </location>
</feature>
<evidence type="ECO:0000313" key="2">
    <source>
        <dbReference type="EMBL" id="OHE93041.1"/>
    </source>
</evidence>
<keyword evidence="3" id="KW-1185">Reference proteome</keyword>
<sequence length="237" mass="26229">TASQSAGAHRNLYTLDTTAHISPERPSQGDIWRDLWWHRPSKRHLCQRRHPHPRRIGNPPRSIDHVRPHISRGEQAQVLHHPHGFGPRRRKLRPARGRGQLPRKTATGRSPMTPPSSFSPFGAENSTYTSASHGGPPAPCSVSRAYLKDEGAFLSHRSCPFCCFAGSPLAAMPTVYAVDANNDPVVTQLCGIVTCCLALVQIGVMIRIAFGRQAFEAGHTGRVVRFEEKTWLAQTNK</sequence>
<evidence type="ECO:0000256" key="1">
    <source>
        <dbReference type="SAM" id="MobiDB-lite"/>
    </source>
</evidence>
<comment type="caution">
    <text evidence="2">The sequence shown here is derived from an EMBL/GenBank/DDBJ whole genome shotgun (WGS) entry which is preliminary data.</text>
</comment>
<accession>A0A1G4AVA7</accession>
<dbReference type="GeneID" id="34564812"/>
<feature type="region of interest" description="Disordered" evidence="1">
    <location>
        <begin position="74"/>
        <end position="134"/>
    </location>
</feature>
<protein>
    <submittedName>
        <fullName evidence="2">Uncharacterized protein</fullName>
    </submittedName>
</protein>
<dbReference type="EMBL" id="MJBS01000130">
    <property type="protein sequence ID" value="OHE93041.1"/>
    <property type="molecule type" value="Genomic_DNA"/>
</dbReference>
<gene>
    <name evidence="2" type="ORF">CORC01_11680</name>
</gene>
<evidence type="ECO:0000313" key="3">
    <source>
        <dbReference type="Proteomes" id="UP000176998"/>
    </source>
</evidence>
<reference evidence="2 3" key="1">
    <citation type="submission" date="2016-09" db="EMBL/GenBank/DDBJ databases">
        <authorList>
            <person name="Capua I."/>
            <person name="De Benedictis P."/>
            <person name="Joannis T."/>
            <person name="Lombin L.H."/>
            <person name="Cattoli G."/>
        </authorList>
    </citation>
    <scope>NUCLEOTIDE SEQUENCE [LARGE SCALE GENOMIC DNA]</scope>
    <source>
        <strain evidence="2 3">IMI 309357</strain>
    </source>
</reference>
<dbReference type="Proteomes" id="UP000176998">
    <property type="component" value="Unassembled WGS sequence"/>
</dbReference>
<organism evidence="2 3">
    <name type="scientific">Colletotrichum orchidophilum</name>
    <dbReference type="NCBI Taxonomy" id="1209926"/>
    <lineage>
        <taxon>Eukaryota</taxon>
        <taxon>Fungi</taxon>
        <taxon>Dikarya</taxon>
        <taxon>Ascomycota</taxon>
        <taxon>Pezizomycotina</taxon>
        <taxon>Sordariomycetes</taxon>
        <taxon>Hypocreomycetidae</taxon>
        <taxon>Glomerellales</taxon>
        <taxon>Glomerellaceae</taxon>
        <taxon>Colletotrichum</taxon>
    </lineage>
</organism>
<proteinExistence type="predicted"/>